<evidence type="ECO:0000313" key="1">
    <source>
        <dbReference type="EnsemblMetazoa" id="PPA23054.1"/>
    </source>
</evidence>
<dbReference type="OrthoDB" id="45365at2759"/>
<dbReference type="AlphaFoldDB" id="A0A2A6BS84"/>
<evidence type="ECO:0000313" key="2">
    <source>
        <dbReference type="Proteomes" id="UP000005239"/>
    </source>
</evidence>
<dbReference type="CDD" id="cd18186">
    <property type="entry name" value="BTB_POZ_ZBTB_KLHL-like"/>
    <property type="match status" value="1"/>
</dbReference>
<sequence length="320" mass="36901">MADDSKFVLRWEINNATARFATGWAQSEVFDKGGFSWWITAETPEYTWSQHLLTLACAASHNQPWKCYAVVDIHQILSNGEISGSWNQRKFRASDCCHKRKFGTNQPFVRDSPDNTVIFEVHINIISSEGITTMTSIIHFCSGKLAKDRTEFAAPNRRSDVILKIGDEKLHVNKELLAVHSPVFEAMFFGDFAEKGKQEVEIKDVVFEDFFDLLHIIYLGTMHITDETVLHILKLADQFQIERIVEEARIHLTQSSEINVIKKLLVADQYNFADLKDQCLLSFDDPSELHWELHEFREYAKFSADMKRAICDRLVQLNPQ</sequence>
<reference evidence="2" key="1">
    <citation type="journal article" date="2008" name="Nat. Genet.">
        <title>The Pristionchus pacificus genome provides a unique perspective on nematode lifestyle and parasitism.</title>
        <authorList>
            <person name="Dieterich C."/>
            <person name="Clifton S.W."/>
            <person name="Schuster L.N."/>
            <person name="Chinwalla A."/>
            <person name="Delehaunty K."/>
            <person name="Dinkelacker I."/>
            <person name="Fulton L."/>
            <person name="Fulton R."/>
            <person name="Godfrey J."/>
            <person name="Minx P."/>
            <person name="Mitreva M."/>
            <person name="Roeseler W."/>
            <person name="Tian H."/>
            <person name="Witte H."/>
            <person name="Yang S.P."/>
            <person name="Wilson R.K."/>
            <person name="Sommer R.J."/>
        </authorList>
    </citation>
    <scope>NUCLEOTIDE SEQUENCE [LARGE SCALE GENOMIC DNA]</scope>
    <source>
        <strain evidence="2">PS312</strain>
    </source>
</reference>
<keyword evidence="2" id="KW-1185">Reference proteome</keyword>
<dbReference type="PANTHER" id="PTHR47022">
    <property type="entry name" value="BTB AND MATH DOMAIN-CONTAINING PROTEIN 36-RELATED"/>
    <property type="match status" value="1"/>
</dbReference>
<dbReference type="SMART" id="SM00225">
    <property type="entry name" value="BTB"/>
    <property type="match status" value="1"/>
</dbReference>
<accession>A0A2A6BS84</accession>
<accession>A0A8R1YHK6</accession>
<gene>
    <name evidence="1" type="primary">WBGene00112608</name>
</gene>
<dbReference type="InterPro" id="IPR011333">
    <property type="entry name" value="SKP1/BTB/POZ_sf"/>
</dbReference>
<dbReference type="PROSITE" id="PS50097">
    <property type="entry name" value="BTB"/>
    <property type="match status" value="1"/>
</dbReference>
<dbReference type="SUPFAM" id="SSF54695">
    <property type="entry name" value="POZ domain"/>
    <property type="match status" value="1"/>
</dbReference>
<proteinExistence type="predicted"/>
<organism evidence="1 2">
    <name type="scientific">Pristionchus pacificus</name>
    <name type="common">Parasitic nematode worm</name>
    <dbReference type="NCBI Taxonomy" id="54126"/>
    <lineage>
        <taxon>Eukaryota</taxon>
        <taxon>Metazoa</taxon>
        <taxon>Ecdysozoa</taxon>
        <taxon>Nematoda</taxon>
        <taxon>Chromadorea</taxon>
        <taxon>Rhabditida</taxon>
        <taxon>Rhabditina</taxon>
        <taxon>Diplogasteromorpha</taxon>
        <taxon>Diplogasteroidea</taxon>
        <taxon>Neodiplogasteridae</taxon>
        <taxon>Pristionchus</taxon>
    </lineage>
</organism>
<dbReference type="PANTHER" id="PTHR47022:SF1">
    <property type="entry name" value="BTB AND MATH DOMAIN-CONTAINING PROTEIN 36-RELATED"/>
    <property type="match status" value="1"/>
</dbReference>
<dbReference type="Proteomes" id="UP000005239">
    <property type="component" value="Unassembled WGS sequence"/>
</dbReference>
<dbReference type="Pfam" id="PF00651">
    <property type="entry name" value="BTB"/>
    <property type="match status" value="1"/>
</dbReference>
<dbReference type="EnsemblMetazoa" id="PPA23054.1">
    <property type="protein sequence ID" value="PPA23054.1"/>
    <property type="gene ID" value="WBGene00112608"/>
</dbReference>
<protein>
    <submittedName>
        <fullName evidence="1">BTB domain-containing protein</fullName>
    </submittedName>
</protein>
<reference evidence="1" key="2">
    <citation type="submission" date="2022-06" db="UniProtKB">
        <authorList>
            <consortium name="EnsemblMetazoa"/>
        </authorList>
    </citation>
    <scope>IDENTIFICATION</scope>
    <source>
        <strain evidence="1">PS312</strain>
    </source>
</reference>
<dbReference type="InterPro" id="IPR000210">
    <property type="entry name" value="BTB/POZ_dom"/>
</dbReference>
<dbReference type="Gene3D" id="3.30.710.10">
    <property type="entry name" value="Potassium Channel Kv1.1, Chain A"/>
    <property type="match status" value="1"/>
</dbReference>
<name>A0A2A6BS84_PRIPA</name>